<dbReference type="InterPro" id="IPR003613">
    <property type="entry name" value="Ubox_domain"/>
</dbReference>
<dbReference type="Pfam" id="PF14615">
    <property type="entry name" value="Rsa3"/>
    <property type="match status" value="1"/>
</dbReference>
<keyword evidence="8" id="KW-0539">Nucleus</keyword>
<dbReference type="AlphaFoldDB" id="A0A0L0DAJ5"/>
<evidence type="ECO:0000256" key="5">
    <source>
        <dbReference type="ARBA" id="ARBA00022490"/>
    </source>
</evidence>
<dbReference type="eggNOG" id="KOG2042">
    <property type="taxonomic scope" value="Eukaryota"/>
</dbReference>
<evidence type="ECO:0000256" key="4">
    <source>
        <dbReference type="ARBA" id="ARBA00007434"/>
    </source>
</evidence>
<dbReference type="InterPro" id="IPR013083">
    <property type="entry name" value="Znf_RING/FYVE/PHD"/>
</dbReference>
<dbReference type="Proteomes" id="UP000054408">
    <property type="component" value="Unassembled WGS sequence"/>
</dbReference>
<evidence type="ECO:0000256" key="3">
    <source>
        <dbReference type="ARBA" id="ARBA00004906"/>
    </source>
</evidence>
<organism evidence="11 12">
    <name type="scientific">Thecamonas trahens ATCC 50062</name>
    <dbReference type="NCBI Taxonomy" id="461836"/>
    <lineage>
        <taxon>Eukaryota</taxon>
        <taxon>Apusozoa</taxon>
        <taxon>Apusomonadida</taxon>
        <taxon>Apusomonadidae</taxon>
        <taxon>Thecamonas</taxon>
    </lineage>
</organism>
<evidence type="ECO:0000256" key="8">
    <source>
        <dbReference type="ARBA" id="ARBA00023242"/>
    </source>
</evidence>
<evidence type="ECO:0000313" key="11">
    <source>
        <dbReference type="EMBL" id="KNC49260.1"/>
    </source>
</evidence>
<dbReference type="GO" id="GO:0036503">
    <property type="term" value="P:ERAD pathway"/>
    <property type="evidence" value="ECO:0007669"/>
    <property type="project" value="InterPro"/>
</dbReference>
<comment type="subcellular location">
    <subcellularLocation>
        <location evidence="2">Cytoplasm</location>
    </subcellularLocation>
    <subcellularLocation>
        <location evidence="1">Nucleus</location>
    </subcellularLocation>
</comment>
<evidence type="ECO:0000259" key="10">
    <source>
        <dbReference type="PROSITE" id="PS51698"/>
    </source>
</evidence>
<dbReference type="InterPro" id="IPR019474">
    <property type="entry name" value="Ub_conjug_fac_E4_core"/>
</dbReference>
<dbReference type="PANTHER" id="PTHR13931:SF2">
    <property type="entry name" value="UBIQUITIN CONJUGATION FACTOR E4 B"/>
    <property type="match status" value="1"/>
</dbReference>
<name>A0A0L0DAJ5_THETB</name>
<comment type="similarity">
    <text evidence="4">Belongs to the ubiquitin conjugation factor E4 family.</text>
</comment>
<dbReference type="Gene3D" id="3.30.40.10">
    <property type="entry name" value="Zinc/RING finger domain, C3HC4 (zinc finger)"/>
    <property type="match status" value="1"/>
</dbReference>
<dbReference type="EMBL" id="GL349454">
    <property type="protein sequence ID" value="KNC49260.1"/>
    <property type="molecule type" value="Genomic_DNA"/>
</dbReference>
<evidence type="ECO:0000256" key="1">
    <source>
        <dbReference type="ARBA" id="ARBA00004123"/>
    </source>
</evidence>
<evidence type="ECO:0000256" key="9">
    <source>
        <dbReference type="SAM" id="MobiDB-lite"/>
    </source>
</evidence>
<evidence type="ECO:0000313" key="12">
    <source>
        <dbReference type="Proteomes" id="UP000054408"/>
    </source>
</evidence>
<dbReference type="GeneID" id="25564697"/>
<feature type="domain" description="U-box" evidence="10">
    <location>
        <begin position="900"/>
        <end position="974"/>
    </location>
</feature>
<accession>A0A0L0DAJ5</accession>
<dbReference type="PROSITE" id="PS51698">
    <property type="entry name" value="U_BOX"/>
    <property type="match status" value="1"/>
</dbReference>
<gene>
    <name evidence="11" type="ORF">AMSG_05255</name>
</gene>
<evidence type="ECO:0000256" key="6">
    <source>
        <dbReference type="ARBA" id="ARBA00022679"/>
    </source>
</evidence>
<dbReference type="Pfam" id="PF10408">
    <property type="entry name" value="Ufd2P_core"/>
    <property type="match status" value="1"/>
</dbReference>
<dbReference type="InterPro" id="IPR028217">
    <property type="entry name" value="Rsa3_C"/>
</dbReference>
<keyword evidence="5" id="KW-0963">Cytoplasm</keyword>
<dbReference type="GO" id="GO:0000209">
    <property type="term" value="P:protein polyubiquitination"/>
    <property type="evidence" value="ECO:0007669"/>
    <property type="project" value="TreeGrafter"/>
</dbReference>
<keyword evidence="6" id="KW-0808">Transferase</keyword>
<proteinExistence type="inferred from homology"/>
<dbReference type="Pfam" id="PF04564">
    <property type="entry name" value="U-box"/>
    <property type="match status" value="1"/>
</dbReference>
<protein>
    <recommendedName>
        <fullName evidence="10">U-box domain-containing protein</fullName>
    </recommendedName>
</protein>
<dbReference type="GO" id="GO:0005634">
    <property type="term" value="C:nucleus"/>
    <property type="evidence" value="ECO:0007669"/>
    <property type="project" value="UniProtKB-SubCell"/>
</dbReference>
<dbReference type="InterPro" id="IPR045132">
    <property type="entry name" value="UBE4"/>
</dbReference>
<dbReference type="SUPFAM" id="SSF57850">
    <property type="entry name" value="RING/U-box"/>
    <property type="match status" value="1"/>
</dbReference>
<comment type="pathway">
    <text evidence="3">Protein modification; protein ubiquitination.</text>
</comment>
<keyword evidence="7" id="KW-0833">Ubl conjugation pathway</keyword>
<dbReference type="GO" id="GO:0000151">
    <property type="term" value="C:ubiquitin ligase complex"/>
    <property type="evidence" value="ECO:0007669"/>
    <property type="project" value="InterPro"/>
</dbReference>
<feature type="region of interest" description="Disordered" evidence="9">
    <location>
        <begin position="1"/>
        <end position="20"/>
    </location>
</feature>
<evidence type="ECO:0000256" key="2">
    <source>
        <dbReference type="ARBA" id="ARBA00004496"/>
    </source>
</evidence>
<dbReference type="STRING" id="461836.A0A0L0DAJ5"/>
<dbReference type="UniPathway" id="UPA00143"/>
<dbReference type="OrthoDB" id="20295at2759"/>
<reference evidence="11 12" key="1">
    <citation type="submission" date="2010-05" db="EMBL/GenBank/DDBJ databases">
        <title>The Genome Sequence of Thecamonas trahens ATCC 50062.</title>
        <authorList>
            <consortium name="The Broad Institute Genome Sequencing Platform"/>
            <person name="Russ C."/>
            <person name="Cuomo C."/>
            <person name="Shea T."/>
            <person name="Young S.K."/>
            <person name="Zeng Q."/>
            <person name="Koehrsen M."/>
            <person name="Haas B."/>
            <person name="Borodovsky M."/>
            <person name="Guigo R."/>
            <person name="Alvarado L."/>
            <person name="Berlin A."/>
            <person name="Bochicchio J."/>
            <person name="Borenstein D."/>
            <person name="Chapman S."/>
            <person name="Chen Z."/>
            <person name="Freedman E."/>
            <person name="Gellesch M."/>
            <person name="Goldberg J."/>
            <person name="Griggs A."/>
            <person name="Gujja S."/>
            <person name="Heilman E."/>
            <person name="Heiman D."/>
            <person name="Hepburn T."/>
            <person name="Howarth C."/>
            <person name="Jen D."/>
            <person name="Larson L."/>
            <person name="Mehta T."/>
            <person name="Park D."/>
            <person name="Pearson M."/>
            <person name="Roberts A."/>
            <person name="Saif S."/>
            <person name="Shenoy N."/>
            <person name="Sisk P."/>
            <person name="Stolte C."/>
            <person name="Sykes S."/>
            <person name="Thomson T."/>
            <person name="Walk T."/>
            <person name="White J."/>
            <person name="Yandava C."/>
            <person name="Burger G."/>
            <person name="Gray M.W."/>
            <person name="Holland P.W.H."/>
            <person name="King N."/>
            <person name="Lang F.B.F."/>
            <person name="Roger A.J."/>
            <person name="Ruiz-Trillo I."/>
            <person name="Lander E."/>
            <person name="Nusbaum C."/>
        </authorList>
    </citation>
    <scope>NUCLEOTIDE SEQUENCE [LARGE SCALE GENOMIC DNA]</scope>
    <source>
        <strain evidence="11 12">ATCC 50062</strain>
    </source>
</reference>
<evidence type="ECO:0000256" key="7">
    <source>
        <dbReference type="ARBA" id="ARBA00022786"/>
    </source>
</evidence>
<dbReference type="SMART" id="SM00504">
    <property type="entry name" value="Ubox"/>
    <property type="match status" value="1"/>
</dbReference>
<dbReference type="RefSeq" id="XP_013757974.1">
    <property type="nucleotide sequence ID" value="XM_013902520.1"/>
</dbReference>
<keyword evidence="12" id="KW-1185">Reference proteome</keyword>
<dbReference type="GO" id="GO:0006511">
    <property type="term" value="P:ubiquitin-dependent protein catabolic process"/>
    <property type="evidence" value="ECO:0007669"/>
    <property type="project" value="InterPro"/>
</dbReference>
<dbReference type="GO" id="GO:0005737">
    <property type="term" value="C:cytoplasm"/>
    <property type="evidence" value="ECO:0007669"/>
    <property type="project" value="UniProtKB-SubCell"/>
</dbReference>
<dbReference type="GO" id="GO:0034450">
    <property type="term" value="F:ubiquitin-ubiquitin ligase activity"/>
    <property type="evidence" value="ECO:0007669"/>
    <property type="project" value="InterPro"/>
</dbReference>
<dbReference type="PANTHER" id="PTHR13931">
    <property type="entry name" value="UBIQUITINATION FACTOR E4"/>
    <property type="match status" value="1"/>
</dbReference>
<sequence length="1176" mass="124068">MATSATAESGMQAAGGRHRNSRWEELTVAEVLGRSEPRVGAGVGASGWLGEVRKAVAGMGPGEAVRFLVGALTRAGSLPRYPDRQPERAKVLDYMERSLRSLLGGMLISSPAASAGAYAALIEACSSAYTAQRVLGGLAASFGGDGGEWDAMVLAMMDTLGATIAGTVARGRASPATSTAFAQPLLPLLRVASAVLAASPQSLKALAASPSLQVGGADEGRSGAELERTLVVGPWLAIGALDLVAMEVVFDDDATGGGQAALVYGSMAAVREGTDAVLGEVRGLVRSVLKADKDAAFAMLEALVAANAPRGRIMVQDTSGVSSRSLCFNLGAVLTRLCEPFARARARASSHLAEVDGSFVATSRMFKLESETLLAATNSELEAWVDVRNASLQEQWAHAREELGAAAPSLEEAMDEVRAGAGRYSGTTRLFFLGLRALHQGPVALMRQYMELSQQMSRARRNVDLMEATGGRAAQVQAGKAFLAQAKAKCLGIQAVVLLPTLVDSMLELYGYAAEWLVSLMVLGPEDSLEGQGALGEALEQAQFPLGAPHPLFAILPEHMLEDVVEVVMFVVRVGGAEPHMARSVVRMLPLLMVALGAPRHVKNPYLRARIAELLFLLTPGNGRTEVSFAGATYEEVRGSVGRAFPASLVELFVEIEASGGHSSFYDKFSVRHHIAGITLHMWRVSAEFRAAFGEFAVGAGQALFVKFANAVMNDATFAVDESIGKFERLNELAGASSAEDMAELDQVRGSIQMFIELANDSVGMLEVLCGGNVTRGLLLGADGLQSRVARLLNHMTALLLSEQVAALRVSRANEIDFDRRSLLRSIAMMFGHMGREAVFVADAAADERNCKAEHYAALAEMCRTSVLLNESDIVALEAVFAAIVAAKVAGEAAAAAMSEAPDEFLDALTYEVMHDPVLLPQSGMVCDRSTIVRQLLSDPTDPWTKTPLRVDDLVTQPELPHPPYIPMDDTAAAAAVVAHFGLDGPSGSEPSPVLPAEAEAEYPSLGQVQGLEEEEREQVLLRVSGQALRCLRFTAKLLSACQAALGLPHDAVEDVVASGMTLSGDGADVSAGFVKLGLWRKIRKVSAKLVASAEKAAVAAPVAAVAADPLRPPVATNDESGAEVASWWMATFTEMFGDELDTMRLEPGFNANSVSVLVDSIQKQLGVVSAPGAAL</sequence>